<dbReference type="Pfam" id="PF19777">
    <property type="entry name" value="DUF6263"/>
    <property type="match status" value="1"/>
</dbReference>
<protein>
    <recommendedName>
        <fullName evidence="4">Secreted protein</fullName>
    </recommendedName>
</protein>
<evidence type="ECO:0000313" key="2">
    <source>
        <dbReference type="EMBL" id="SMG09322.1"/>
    </source>
</evidence>
<dbReference type="PROSITE" id="PS51257">
    <property type="entry name" value="PROKAR_LIPOPROTEIN"/>
    <property type="match status" value="1"/>
</dbReference>
<feature type="signal peptide" evidence="1">
    <location>
        <begin position="1"/>
        <end position="25"/>
    </location>
</feature>
<evidence type="ECO:0000256" key="1">
    <source>
        <dbReference type="SAM" id="SignalP"/>
    </source>
</evidence>
<gene>
    <name evidence="2" type="ORF">SAMN06295981_0420</name>
</gene>
<keyword evidence="1" id="KW-0732">Signal</keyword>
<sequence length="310" mass="32465">MLFRHFPRTVAAVATAAALTLTACSSEETGPQTEAAVGLPVDAARVTVQTPGEAERVLAYAAAGEQTVSVEVAEGFNQLVMQADAVDVQAPAGGDVTRLTLPLTGVTEGASEPAEGEREATRDVEFTVGQPSPDNLELVDDVRSAEGFRLGWRAEDDGQVSTVRLAAPTEATDEGRALVEQALMKILSLPVIFPEEEVGVGATWSVDTRVTGESTLLQTATYTITGIEGDRVDLDVDVQQRPALGALTMEDGEPLNVLNSNTTSEGSLTVDLGSPLPVDGRVSYTTRVVYGGADSDVRVVQDSTTSLAFS</sequence>
<accession>A0A1X7I503</accession>
<reference evidence="3" key="1">
    <citation type="submission" date="2017-04" db="EMBL/GenBank/DDBJ databases">
        <authorList>
            <person name="Varghese N."/>
            <person name="Submissions S."/>
        </authorList>
    </citation>
    <scope>NUCLEOTIDE SEQUENCE [LARGE SCALE GENOMIC DNA]</scope>
    <source>
        <strain evidence="3">VDS</strain>
    </source>
</reference>
<name>A0A1X7I503_9CORY</name>
<organism evidence="2 3">
    <name type="scientific">Corynebacterium pollutisoli</name>
    <dbReference type="NCBI Taxonomy" id="1610489"/>
    <lineage>
        <taxon>Bacteria</taxon>
        <taxon>Bacillati</taxon>
        <taxon>Actinomycetota</taxon>
        <taxon>Actinomycetes</taxon>
        <taxon>Mycobacteriales</taxon>
        <taxon>Corynebacteriaceae</taxon>
        <taxon>Corynebacterium</taxon>
    </lineage>
</organism>
<proteinExistence type="predicted"/>
<dbReference type="Proteomes" id="UP000193309">
    <property type="component" value="Unassembled WGS sequence"/>
</dbReference>
<dbReference type="EMBL" id="FXAR01000001">
    <property type="protein sequence ID" value="SMG09322.1"/>
    <property type="molecule type" value="Genomic_DNA"/>
</dbReference>
<evidence type="ECO:0008006" key="4">
    <source>
        <dbReference type="Google" id="ProtNLM"/>
    </source>
</evidence>
<dbReference type="RefSeq" id="WP_240309092.1">
    <property type="nucleotide sequence ID" value="NZ_FXAR01000001.1"/>
</dbReference>
<dbReference type="InterPro" id="IPR046230">
    <property type="entry name" value="DUF6263"/>
</dbReference>
<keyword evidence="3" id="KW-1185">Reference proteome</keyword>
<dbReference type="AlphaFoldDB" id="A0A1X7I503"/>
<evidence type="ECO:0000313" key="3">
    <source>
        <dbReference type="Proteomes" id="UP000193309"/>
    </source>
</evidence>
<feature type="chain" id="PRO_5012755954" description="Secreted protein" evidence="1">
    <location>
        <begin position="26"/>
        <end position="310"/>
    </location>
</feature>
<dbReference type="STRING" id="1610489.SAMN06295981_0420"/>